<evidence type="ECO:0000256" key="5">
    <source>
        <dbReference type="ARBA" id="ARBA00022771"/>
    </source>
</evidence>
<evidence type="ECO:0000256" key="4">
    <source>
        <dbReference type="ARBA" id="ARBA00022723"/>
    </source>
</evidence>
<evidence type="ECO:0000256" key="7">
    <source>
        <dbReference type="ARBA" id="ARBA00022833"/>
    </source>
</evidence>
<evidence type="ECO:0000256" key="8">
    <source>
        <dbReference type="PROSITE-ProRule" id="PRU00175"/>
    </source>
</evidence>
<evidence type="ECO:0000256" key="1">
    <source>
        <dbReference type="ARBA" id="ARBA00000900"/>
    </source>
</evidence>
<dbReference type="EMBL" id="JBCNJP010000018">
    <property type="protein sequence ID" value="KAK9063853.1"/>
    <property type="molecule type" value="Genomic_DNA"/>
</dbReference>
<evidence type="ECO:0000256" key="3">
    <source>
        <dbReference type="ARBA" id="ARBA00022679"/>
    </source>
</evidence>
<gene>
    <name evidence="10" type="ORF">SSX86_017725</name>
</gene>
<dbReference type="Proteomes" id="UP001408789">
    <property type="component" value="Unassembled WGS sequence"/>
</dbReference>
<organism evidence="10 11">
    <name type="scientific">Deinandra increscens subsp. villosa</name>
    <dbReference type="NCBI Taxonomy" id="3103831"/>
    <lineage>
        <taxon>Eukaryota</taxon>
        <taxon>Viridiplantae</taxon>
        <taxon>Streptophyta</taxon>
        <taxon>Embryophyta</taxon>
        <taxon>Tracheophyta</taxon>
        <taxon>Spermatophyta</taxon>
        <taxon>Magnoliopsida</taxon>
        <taxon>eudicotyledons</taxon>
        <taxon>Gunneridae</taxon>
        <taxon>Pentapetalae</taxon>
        <taxon>asterids</taxon>
        <taxon>campanulids</taxon>
        <taxon>Asterales</taxon>
        <taxon>Asteraceae</taxon>
        <taxon>Asteroideae</taxon>
        <taxon>Heliantheae alliance</taxon>
        <taxon>Madieae</taxon>
        <taxon>Madiinae</taxon>
        <taxon>Deinandra</taxon>
    </lineage>
</organism>
<reference evidence="10 11" key="1">
    <citation type="submission" date="2024-04" db="EMBL/GenBank/DDBJ databases">
        <title>The reference genome of an endangered Asteraceae, Deinandra increscens subsp. villosa, native to the Central Coast of California.</title>
        <authorList>
            <person name="Guilliams M."/>
            <person name="Hasenstab-Lehman K."/>
            <person name="Meyer R."/>
            <person name="Mcevoy S."/>
        </authorList>
    </citation>
    <scope>NUCLEOTIDE SEQUENCE [LARGE SCALE GENOMIC DNA]</scope>
    <source>
        <tissue evidence="10">Leaf</tissue>
    </source>
</reference>
<dbReference type="PANTHER" id="PTHR22937:SF163">
    <property type="entry name" value="RING-TYPE E3 UBIQUITIN TRANSFERASE"/>
    <property type="match status" value="1"/>
</dbReference>
<keyword evidence="4" id="KW-0479">Metal-binding</keyword>
<dbReference type="Pfam" id="PF13639">
    <property type="entry name" value="zf-RING_2"/>
    <property type="match status" value="1"/>
</dbReference>
<keyword evidence="7" id="KW-0862">Zinc</keyword>
<dbReference type="PROSITE" id="PS50089">
    <property type="entry name" value="ZF_RING_2"/>
    <property type="match status" value="1"/>
</dbReference>
<evidence type="ECO:0000256" key="2">
    <source>
        <dbReference type="ARBA" id="ARBA00012483"/>
    </source>
</evidence>
<proteinExistence type="predicted"/>
<dbReference type="GO" id="GO:0008270">
    <property type="term" value="F:zinc ion binding"/>
    <property type="evidence" value="ECO:0007669"/>
    <property type="project" value="UniProtKB-KW"/>
</dbReference>
<keyword evidence="5 8" id="KW-0863">Zinc-finger</keyword>
<accession>A0AAP0GUJ2</accession>
<feature type="domain" description="RING-type" evidence="9">
    <location>
        <begin position="141"/>
        <end position="182"/>
    </location>
</feature>
<dbReference type="SUPFAM" id="SSF57850">
    <property type="entry name" value="RING/U-box"/>
    <property type="match status" value="1"/>
</dbReference>
<dbReference type="CDD" id="cd16469">
    <property type="entry name" value="RING-H2_RNF24-like"/>
    <property type="match status" value="1"/>
</dbReference>
<dbReference type="AlphaFoldDB" id="A0AAP0GUJ2"/>
<name>A0AAP0GUJ2_9ASTR</name>
<comment type="caution">
    <text evidence="10">The sequence shown here is derived from an EMBL/GenBank/DDBJ whole genome shotgun (WGS) entry which is preliminary data.</text>
</comment>
<comment type="catalytic activity">
    <reaction evidence="1">
        <text>S-ubiquitinyl-[E2 ubiquitin-conjugating enzyme]-L-cysteine + [acceptor protein]-L-lysine = [E2 ubiquitin-conjugating enzyme]-L-cysteine + N(6)-ubiquitinyl-[acceptor protein]-L-lysine.</text>
        <dbReference type="EC" id="2.3.2.27"/>
    </reaction>
</comment>
<keyword evidence="3" id="KW-0808">Transferase</keyword>
<dbReference type="InterPro" id="IPR013083">
    <property type="entry name" value="Znf_RING/FYVE/PHD"/>
</dbReference>
<dbReference type="SMART" id="SM00184">
    <property type="entry name" value="RING"/>
    <property type="match status" value="1"/>
</dbReference>
<sequence length="188" mass="21445">MNPRYHHYNIMQQPFSYYPYPYPVFAPPFVYNNQAIGPSRYNPPDRSRSVEYVDEVAYYYLPYDPTPPENPSFHDSSDHVSRAFEEFLDETLILLNLEADDDSSLQDGASGSGLSAEKISEQLHVYTGQGKTTEGEDVDTCSICLEEFGENEKVGMLECRHKFHSECITSWLLSKNSCPMCRSTALKV</sequence>
<dbReference type="EC" id="2.3.2.27" evidence="2"/>
<evidence type="ECO:0000313" key="11">
    <source>
        <dbReference type="Proteomes" id="UP001408789"/>
    </source>
</evidence>
<keyword evidence="6" id="KW-0833">Ubl conjugation pathway</keyword>
<protein>
    <recommendedName>
        <fullName evidence="2">RING-type E3 ubiquitin transferase</fullName>
        <ecNumber evidence="2">2.3.2.27</ecNumber>
    </recommendedName>
</protein>
<dbReference type="GO" id="GO:0061630">
    <property type="term" value="F:ubiquitin protein ligase activity"/>
    <property type="evidence" value="ECO:0007669"/>
    <property type="project" value="UniProtKB-EC"/>
</dbReference>
<evidence type="ECO:0000313" key="10">
    <source>
        <dbReference type="EMBL" id="KAK9063853.1"/>
    </source>
</evidence>
<dbReference type="InterPro" id="IPR045191">
    <property type="entry name" value="MBR1/2-like"/>
</dbReference>
<dbReference type="InterPro" id="IPR001841">
    <property type="entry name" value="Znf_RING"/>
</dbReference>
<evidence type="ECO:0000259" key="9">
    <source>
        <dbReference type="PROSITE" id="PS50089"/>
    </source>
</evidence>
<keyword evidence="11" id="KW-1185">Reference proteome</keyword>
<evidence type="ECO:0000256" key="6">
    <source>
        <dbReference type="ARBA" id="ARBA00022786"/>
    </source>
</evidence>
<dbReference type="Gene3D" id="3.30.40.10">
    <property type="entry name" value="Zinc/RING finger domain, C3HC4 (zinc finger)"/>
    <property type="match status" value="1"/>
</dbReference>
<dbReference type="PANTHER" id="PTHR22937">
    <property type="entry name" value="E3 UBIQUITIN-PROTEIN LIGASE RNF165"/>
    <property type="match status" value="1"/>
</dbReference>